<dbReference type="Proteomes" id="UP000054908">
    <property type="component" value="Unassembled WGS sequence"/>
</dbReference>
<gene>
    <name evidence="1" type="ORF">Lmac_1039</name>
</gene>
<dbReference type="PATRIC" id="fig|466.6.peg.1107"/>
<protein>
    <submittedName>
        <fullName evidence="1">Uncharacterized protein</fullName>
    </submittedName>
</protein>
<dbReference type="AlphaFoldDB" id="A0A0W0W6J7"/>
<sequence length="117" mass="13577">MTMTLEDGKDLGWKQICQDDVTCCIHPLDHSHDFELGKEISKLCCDAQMRSAQIYENEFGKNNSMLRNSYTCEICGKIEGIELYQGMPKSYRNIYLEAKARVEHLSLSCVIHRHRFN</sequence>
<evidence type="ECO:0000313" key="2">
    <source>
        <dbReference type="Proteomes" id="UP000054908"/>
    </source>
</evidence>
<keyword evidence="2" id="KW-1185">Reference proteome</keyword>
<name>A0A0W0W6J7_9GAMM</name>
<dbReference type="EMBL" id="LNYL01000027">
    <property type="protein sequence ID" value="KTD27980.1"/>
    <property type="molecule type" value="Genomic_DNA"/>
</dbReference>
<organism evidence="1 2">
    <name type="scientific">Legionella maceachernii</name>
    <dbReference type="NCBI Taxonomy" id="466"/>
    <lineage>
        <taxon>Bacteria</taxon>
        <taxon>Pseudomonadati</taxon>
        <taxon>Pseudomonadota</taxon>
        <taxon>Gammaproteobacteria</taxon>
        <taxon>Legionellales</taxon>
        <taxon>Legionellaceae</taxon>
        <taxon>Legionella</taxon>
    </lineage>
</organism>
<evidence type="ECO:0000313" key="1">
    <source>
        <dbReference type="EMBL" id="KTD27980.1"/>
    </source>
</evidence>
<proteinExistence type="predicted"/>
<dbReference type="RefSeq" id="WP_058451835.1">
    <property type="nucleotide sequence ID" value="NZ_CAAAIB010000010.1"/>
</dbReference>
<comment type="caution">
    <text evidence="1">The sequence shown here is derived from an EMBL/GenBank/DDBJ whole genome shotgun (WGS) entry which is preliminary data.</text>
</comment>
<accession>A0A0W0W6J7</accession>
<reference evidence="1 2" key="1">
    <citation type="submission" date="2015-11" db="EMBL/GenBank/DDBJ databases">
        <title>Genomic analysis of 38 Legionella species identifies large and diverse effector repertoires.</title>
        <authorList>
            <person name="Burstein D."/>
            <person name="Amaro F."/>
            <person name="Zusman T."/>
            <person name="Lifshitz Z."/>
            <person name="Cohen O."/>
            <person name="Gilbert J.A."/>
            <person name="Pupko T."/>
            <person name="Shuman H.A."/>
            <person name="Segal G."/>
        </authorList>
    </citation>
    <scope>NUCLEOTIDE SEQUENCE [LARGE SCALE GENOMIC DNA]</scope>
    <source>
        <strain evidence="1 2">PX-1-G2-E2</strain>
    </source>
</reference>